<organism evidence="2 3">
    <name type="scientific">Drosophila lebanonensis</name>
    <name type="common">Fruit fly</name>
    <name type="synonym">Scaptodrosophila lebanonensis</name>
    <dbReference type="NCBI Taxonomy" id="7225"/>
    <lineage>
        <taxon>Eukaryota</taxon>
        <taxon>Metazoa</taxon>
        <taxon>Ecdysozoa</taxon>
        <taxon>Arthropoda</taxon>
        <taxon>Hexapoda</taxon>
        <taxon>Insecta</taxon>
        <taxon>Pterygota</taxon>
        <taxon>Neoptera</taxon>
        <taxon>Endopterygota</taxon>
        <taxon>Diptera</taxon>
        <taxon>Brachycera</taxon>
        <taxon>Muscomorpha</taxon>
        <taxon>Ephydroidea</taxon>
        <taxon>Drosophilidae</taxon>
        <taxon>Scaptodrosophila</taxon>
    </lineage>
</organism>
<evidence type="ECO:0000313" key="3">
    <source>
        <dbReference type="RefSeq" id="XP_030376094.1"/>
    </source>
</evidence>
<dbReference type="Proteomes" id="UP000504634">
    <property type="component" value="Unplaced"/>
</dbReference>
<dbReference type="GeneID" id="115625243"/>
<sequence>MQRSCVICGRKPRTNETDFMYPNNQKEARKWQCFLNAHNVPVETLRKSCCVCNAHIAEEISRQQSQQQQQPGNNNSGNMYGQGKQSWRKNFQGNRPEFAMGLERQQQQQNTGHWYYNQSRGQQNPALQENRGRTESQSDGWAGPHPRGGGARRQVDRGGNVATQEPDPIRVSWSEKTELQQKPQPQPEGWYFNLPSRRYQCTSNSQNSCDLYGKQNCSCCCCCCCRSMGQQSCQVPNQNYSQMSLRKPQPLPSCQPCNNPVVRYGVDSQSKYERAQQQQQPQPQQQKRQPQQQRNSAIRSIPTTPCKIQDRQCDWCLLDVTSCISSETLTNRDLQAESKAYSSSIELNEVFNNLLPANAQVNVLVMSGATVPSYCERTTNVDKKGSATNTKICVMESNFTNEAATFPDIDETQMTIMRAPTSEPEAQKKSTNKESKKDEKNTDCTGDNCADVLLLGKIEHTTDEIPCNCELCASSSWPDIDTDSLLTRFPECYVTDSYFSDLDQPSTDIVKYNEFITEQKNRIQELELLIAQQNKLQKTIQSKVNALQCKSDGQTEEAGIPATSRKRRTSGSAVEKRHQQLRREEREKRLARERERKQKEMIQQADYEGILAKVDSNLQNLHKFKKKHSSSAPTKSVPNQSTLAY</sequence>
<feature type="compositionally biased region" description="Polar residues" evidence="1">
    <location>
        <begin position="116"/>
        <end position="127"/>
    </location>
</feature>
<dbReference type="AlphaFoldDB" id="A0A6J2TJ89"/>
<gene>
    <name evidence="3" type="primary">LOC115625243</name>
</gene>
<feature type="compositionally biased region" description="Basic and acidic residues" evidence="1">
    <location>
        <begin position="574"/>
        <end position="600"/>
    </location>
</feature>
<dbReference type="RefSeq" id="XP_030376094.1">
    <property type="nucleotide sequence ID" value="XM_030520234.1"/>
</dbReference>
<feature type="region of interest" description="Disordered" evidence="1">
    <location>
        <begin position="622"/>
        <end position="645"/>
    </location>
</feature>
<evidence type="ECO:0000256" key="1">
    <source>
        <dbReference type="SAM" id="MobiDB-lite"/>
    </source>
</evidence>
<feature type="region of interest" description="Disordered" evidence="1">
    <location>
        <begin position="419"/>
        <end position="442"/>
    </location>
</feature>
<evidence type="ECO:0000313" key="2">
    <source>
        <dbReference type="Proteomes" id="UP000504634"/>
    </source>
</evidence>
<feature type="compositionally biased region" description="Polar residues" evidence="1">
    <location>
        <begin position="630"/>
        <end position="645"/>
    </location>
</feature>
<feature type="compositionally biased region" description="Low complexity" evidence="1">
    <location>
        <begin position="276"/>
        <end position="294"/>
    </location>
</feature>
<protein>
    <submittedName>
        <fullName evidence="3">Uncharacterized protein LOC115625243</fullName>
    </submittedName>
</protein>
<accession>A0A6J2TJ89</accession>
<feature type="compositionally biased region" description="Basic and acidic residues" evidence="1">
    <location>
        <begin position="425"/>
        <end position="442"/>
    </location>
</feature>
<feature type="compositionally biased region" description="Low complexity" evidence="1">
    <location>
        <begin position="63"/>
        <end position="78"/>
    </location>
</feature>
<feature type="region of interest" description="Disordered" evidence="1">
    <location>
        <begin position="61"/>
        <end position="89"/>
    </location>
</feature>
<feature type="region of interest" description="Disordered" evidence="1">
    <location>
        <begin position="268"/>
        <end position="297"/>
    </location>
</feature>
<feature type="region of interest" description="Disordered" evidence="1">
    <location>
        <begin position="116"/>
        <end position="189"/>
    </location>
</feature>
<name>A0A6J2TJ89_DROLE</name>
<reference evidence="3" key="1">
    <citation type="submission" date="2025-08" db="UniProtKB">
        <authorList>
            <consortium name="RefSeq"/>
        </authorList>
    </citation>
    <scope>IDENTIFICATION</scope>
    <source>
        <strain evidence="3">11010-0011.00</strain>
        <tissue evidence="3">Whole body</tissue>
    </source>
</reference>
<keyword evidence="2" id="KW-1185">Reference proteome</keyword>
<proteinExistence type="predicted"/>
<feature type="region of interest" description="Disordered" evidence="1">
    <location>
        <begin position="550"/>
        <end position="604"/>
    </location>
</feature>